<name>A0ABS4Q2W2_9PSEU</name>
<comment type="caution">
    <text evidence="2">The sequence shown here is derived from an EMBL/GenBank/DDBJ whole genome shotgun (WGS) entry which is preliminary data.</text>
</comment>
<dbReference type="Proteomes" id="UP000741013">
    <property type="component" value="Unassembled WGS sequence"/>
</dbReference>
<evidence type="ECO:0000313" key="3">
    <source>
        <dbReference type="Proteomes" id="UP000741013"/>
    </source>
</evidence>
<dbReference type="RefSeq" id="WP_209668852.1">
    <property type="nucleotide sequence ID" value="NZ_JAGGMS010000001.1"/>
</dbReference>
<accession>A0ABS4Q2W2</accession>
<keyword evidence="3" id="KW-1185">Reference proteome</keyword>
<proteinExistence type="predicted"/>
<dbReference type="EMBL" id="JAGGMS010000001">
    <property type="protein sequence ID" value="MBP2186033.1"/>
    <property type="molecule type" value="Genomic_DNA"/>
</dbReference>
<gene>
    <name evidence="2" type="ORF">JOM49_007559</name>
</gene>
<reference evidence="2 3" key="1">
    <citation type="submission" date="2021-03" db="EMBL/GenBank/DDBJ databases">
        <title>Sequencing the genomes of 1000 actinobacteria strains.</title>
        <authorList>
            <person name="Klenk H.-P."/>
        </authorList>
    </citation>
    <scope>NUCLEOTIDE SEQUENCE [LARGE SCALE GENOMIC DNA]</scope>
    <source>
        <strain evidence="2 3">DSM 45510</strain>
    </source>
</reference>
<protein>
    <submittedName>
        <fullName evidence="2">Uncharacterized protein</fullName>
    </submittedName>
</protein>
<evidence type="ECO:0000313" key="2">
    <source>
        <dbReference type="EMBL" id="MBP2186033.1"/>
    </source>
</evidence>
<organism evidence="2 3">
    <name type="scientific">Amycolatopsis magusensis</name>
    <dbReference type="NCBI Taxonomy" id="882444"/>
    <lineage>
        <taxon>Bacteria</taxon>
        <taxon>Bacillati</taxon>
        <taxon>Actinomycetota</taxon>
        <taxon>Actinomycetes</taxon>
        <taxon>Pseudonocardiales</taxon>
        <taxon>Pseudonocardiaceae</taxon>
        <taxon>Amycolatopsis</taxon>
    </lineage>
</organism>
<evidence type="ECO:0000256" key="1">
    <source>
        <dbReference type="SAM" id="MobiDB-lite"/>
    </source>
</evidence>
<feature type="region of interest" description="Disordered" evidence="1">
    <location>
        <begin position="1"/>
        <end position="47"/>
    </location>
</feature>
<sequence>MGRRGRADRRGRGAPTFEENRMGVDQLTAGRPGAAGESGVPATREHG</sequence>